<accession>A0A1J5S0L2</accession>
<dbReference type="Pfam" id="PF18821">
    <property type="entry name" value="LPD7"/>
    <property type="match status" value="1"/>
</dbReference>
<dbReference type="InterPro" id="IPR034154">
    <property type="entry name" value="TOPRIM_DnaG/twinkle"/>
</dbReference>
<dbReference type="InterPro" id="IPR006171">
    <property type="entry name" value="TOPRIM_dom"/>
</dbReference>
<evidence type="ECO:0000259" key="3">
    <source>
        <dbReference type="Pfam" id="PF18821"/>
    </source>
</evidence>
<reference evidence="4" key="1">
    <citation type="submission" date="2016-10" db="EMBL/GenBank/DDBJ databases">
        <title>Sequence of Gallionella enrichment culture.</title>
        <authorList>
            <person name="Poehlein A."/>
            <person name="Muehling M."/>
            <person name="Daniel R."/>
        </authorList>
    </citation>
    <scope>NUCLEOTIDE SEQUENCE</scope>
</reference>
<dbReference type="InterPro" id="IPR040677">
    <property type="entry name" value="LPD7"/>
</dbReference>
<feature type="region of interest" description="Disordered" evidence="1">
    <location>
        <begin position="945"/>
        <end position="1021"/>
    </location>
</feature>
<keyword evidence="4" id="KW-0808">Transferase</keyword>
<feature type="compositionally biased region" description="Low complexity" evidence="1">
    <location>
        <begin position="350"/>
        <end position="363"/>
    </location>
</feature>
<organism evidence="4">
    <name type="scientific">mine drainage metagenome</name>
    <dbReference type="NCBI Taxonomy" id="410659"/>
    <lineage>
        <taxon>unclassified sequences</taxon>
        <taxon>metagenomes</taxon>
        <taxon>ecological metagenomes</taxon>
    </lineage>
</organism>
<dbReference type="AlphaFoldDB" id="A0A1J5S0L2"/>
<dbReference type="EC" id="2.7.7.-" evidence="4"/>
<feature type="region of interest" description="Disordered" evidence="1">
    <location>
        <begin position="349"/>
        <end position="370"/>
    </location>
</feature>
<evidence type="ECO:0000256" key="1">
    <source>
        <dbReference type="SAM" id="MobiDB-lite"/>
    </source>
</evidence>
<dbReference type="EMBL" id="MLJW01000127">
    <property type="protein sequence ID" value="OIQ97836.1"/>
    <property type="molecule type" value="Genomic_DNA"/>
</dbReference>
<feature type="compositionally biased region" description="Basic and acidic residues" evidence="1">
    <location>
        <begin position="945"/>
        <end position="969"/>
    </location>
</feature>
<feature type="region of interest" description="Disordered" evidence="1">
    <location>
        <begin position="544"/>
        <end position="573"/>
    </location>
</feature>
<evidence type="ECO:0000259" key="2">
    <source>
        <dbReference type="Pfam" id="PF13362"/>
    </source>
</evidence>
<protein>
    <submittedName>
        <fullName evidence="4">DNA primase TraC</fullName>
        <ecNumber evidence="4">2.7.7.-</ecNumber>
    </submittedName>
</protein>
<keyword evidence="4" id="KW-0548">Nucleotidyltransferase</keyword>
<feature type="domain" description="Toprim" evidence="2">
    <location>
        <begin position="213"/>
        <end position="316"/>
    </location>
</feature>
<dbReference type="GO" id="GO:0016779">
    <property type="term" value="F:nucleotidyltransferase activity"/>
    <property type="evidence" value="ECO:0007669"/>
    <property type="project" value="UniProtKB-KW"/>
</dbReference>
<dbReference type="CDD" id="cd01029">
    <property type="entry name" value="TOPRIM_primases"/>
    <property type="match status" value="1"/>
</dbReference>
<proteinExistence type="predicted"/>
<name>A0A1J5S0L2_9ZZZZ</name>
<sequence>MHQNDQIMEQFLAFARLRGVNIDIERLEADGRIHRADVGDLPSGKSDAGYLLRPDGTGWITNFKADGKPIQFKPELARELTPEETARIEVQREVWRKQQAERQAVAVEDAIQRWEASHEPKAFPYLQAPKLESAGLRQGRAQLLVPMMAIDADGEPGWVGMQRITWAGPGHSAEKRFVSGTPTKGAFAVIPVVGADVEAPLRAYEAACKADQVVFCEGIGTALAIHQATGLPVIAAMSAQNLPDVARSLHDKLQGRAVIYADNDGEKAQFKGQAYAVRAARILGGARTRIALPEKPGGITPSGYDARDQLRDRGPDAIRATMAATLDAWQLERRLPPEIVNRNRPGLVRQQAPQQNAAQQPDPFTTHQEQPMNERTLADIAEQIKDATKLHNDLARSADATPEAKKAARDQIDALKKERDQVRRAAEPVVQGQTSTAAERVAEIEAALFRLGFTIEADLGGEDLGDAIMCIATDDHATPEQLTPEIVALAEEWSALAGAASRESETSARAEQATHAVGHALQGGQEEPSLAGAFDALNQAAAEPGTLPVDTQGTESDRTEQADEQGQAETTEDRLLREYAVLAEPVRAQRAKAQYDLDARHREQREALFGSLDQLRADKMRELNGMAEEHRRSLIAIEVAKAVEAMQKQQMSERRSLQSELPDVPSYRNFLEDRAANDPVAARMLDEERSRGQVPEAVKGKRVSSLEPAVLEGLTHEIEDGPAGKAIHYARDGERVMSDRGERVDLYKMDDREIEAALRLAEQKYDMEKGLVLTGSREFQQRAAEVAGRMGLKIQNEDLRKAWEQGRLTALQADEAEHALAATVMNGSAEPLGSIARPSSLEASRAQGDQAVAATYPVDKPFLAAESVLSHLPSQGWDALAAAGQGHPLTPEQKAWLESPARPVLIDEHEKLTELGQLAYDRLQSRSEEEREMLQQQLRTRNIDEELEKRKREKGLEQQATEHKEEVAMARDATAGLQRADDRHADSADPQQELEEQQIKVPEPALSSRSRPRLRDMSRGM</sequence>
<comment type="caution">
    <text evidence="4">The sequence shown here is derived from an EMBL/GenBank/DDBJ whole genome shotgun (WGS) entry which is preliminary data.</text>
</comment>
<dbReference type="Pfam" id="PF13362">
    <property type="entry name" value="Toprim_3"/>
    <property type="match status" value="1"/>
</dbReference>
<dbReference type="Gene3D" id="3.40.1360.10">
    <property type="match status" value="1"/>
</dbReference>
<evidence type="ECO:0000313" key="4">
    <source>
        <dbReference type="EMBL" id="OIQ97836.1"/>
    </source>
</evidence>
<feature type="domain" description="Large polyvalent protein-associated" evidence="3">
    <location>
        <begin position="715"/>
        <end position="805"/>
    </location>
</feature>
<gene>
    <name evidence="4" type="primary">traC_1</name>
    <name evidence="4" type="ORF">GALL_201610</name>
</gene>